<proteinExistence type="predicted"/>
<feature type="domain" description="Aminoglycoside phosphotransferase" evidence="1">
    <location>
        <begin position="25"/>
        <end position="242"/>
    </location>
</feature>
<dbReference type="Pfam" id="PF01636">
    <property type="entry name" value="APH"/>
    <property type="match status" value="1"/>
</dbReference>
<dbReference type="Gene3D" id="3.30.200.20">
    <property type="entry name" value="Phosphorylase Kinase, domain 1"/>
    <property type="match status" value="1"/>
</dbReference>
<sequence>MSHSDREAVIENFLAQSRWVGWARRPIVADASARSYTRLEKEGASVILMDAPPNQVDNTEQFIAVAKYLSECGLNPPRILAQELADGILVLSDLGQLDFAEWLRSKPDDAAELYKAAIDILIRLESCRPPTDLTRLTPELGADMIAVTGECYAQGPIRDLQNELLQALRQFAYDADTFALRDFHAENLIWRPDQTGTARVGLLDFQDAIVAPCGYDLVSLLRDARRDTDPDFVQDMLQYYFDKTGKDQGFRTQLACLGIQRNLRILGIFARLATVMNKPRYIDLIPRVWYNIQQDLDHAALANLRDAINDTLPFPDHDFLESLRQ</sequence>
<dbReference type="InterPro" id="IPR011009">
    <property type="entry name" value="Kinase-like_dom_sf"/>
</dbReference>
<organism evidence="2 3">
    <name type="scientific">Yoonia phaeophyticola</name>
    <dbReference type="NCBI Taxonomy" id="3137369"/>
    <lineage>
        <taxon>Bacteria</taxon>
        <taxon>Pseudomonadati</taxon>
        <taxon>Pseudomonadota</taxon>
        <taxon>Alphaproteobacteria</taxon>
        <taxon>Rhodobacterales</taxon>
        <taxon>Paracoccaceae</taxon>
        <taxon>Yoonia</taxon>
    </lineage>
</organism>
<reference evidence="3" key="1">
    <citation type="submission" date="2024-04" db="EMBL/GenBank/DDBJ databases">
        <title>Phylogenomic analyses of a clade within the roseobacter group suggest taxonomic reassignments of species of the genera Aestuariivita, Citreicella, Loktanella, Nautella, Pelagibaca, Ruegeria, Thalassobius, Thiobacimonas and Tropicibacter, and the proposal o.</title>
        <authorList>
            <person name="Jeon C.O."/>
        </authorList>
    </citation>
    <scope>NUCLEOTIDE SEQUENCE [LARGE SCALE GENOMIC DNA]</scope>
    <source>
        <strain evidence="3">BS5-3</strain>
    </source>
</reference>
<dbReference type="RefSeq" id="WP_341367767.1">
    <property type="nucleotide sequence ID" value="NZ_CP150951.2"/>
</dbReference>
<keyword evidence="3" id="KW-1185">Reference proteome</keyword>
<dbReference type="EMBL" id="CP150951">
    <property type="protein sequence ID" value="WZC49657.1"/>
    <property type="molecule type" value="Genomic_DNA"/>
</dbReference>
<dbReference type="SUPFAM" id="SSF56112">
    <property type="entry name" value="Protein kinase-like (PK-like)"/>
    <property type="match status" value="1"/>
</dbReference>
<gene>
    <name evidence="2" type="ORF">AABB29_03115</name>
</gene>
<dbReference type="Gene3D" id="3.90.1200.10">
    <property type="match status" value="1"/>
</dbReference>
<evidence type="ECO:0000259" key="1">
    <source>
        <dbReference type="Pfam" id="PF01636"/>
    </source>
</evidence>
<name>A0ABZ2V8K9_9RHOB</name>
<evidence type="ECO:0000313" key="3">
    <source>
        <dbReference type="Proteomes" id="UP001440612"/>
    </source>
</evidence>
<evidence type="ECO:0000313" key="2">
    <source>
        <dbReference type="EMBL" id="WZC49657.1"/>
    </source>
</evidence>
<dbReference type="Proteomes" id="UP001440612">
    <property type="component" value="Chromosome"/>
</dbReference>
<accession>A0ABZ2V8K9</accession>
<protein>
    <submittedName>
        <fullName evidence="2">Aminoglycoside phosphotransferase family protein</fullName>
    </submittedName>
</protein>
<dbReference type="InterPro" id="IPR002575">
    <property type="entry name" value="Aminoglycoside_PTrfase"/>
</dbReference>